<reference evidence="1" key="1">
    <citation type="journal article" date="2021" name="Nat. Commun.">
        <title>Genetic determinants of endophytism in the Arabidopsis root mycobiome.</title>
        <authorList>
            <person name="Mesny F."/>
            <person name="Miyauchi S."/>
            <person name="Thiergart T."/>
            <person name="Pickel B."/>
            <person name="Atanasova L."/>
            <person name="Karlsson M."/>
            <person name="Huettel B."/>
            <person name="Barry K.W."/>
            <person name="Haridas S."/>
            <person name="Chen C."/>
            <person name="Bauer D."/>
            <person name="Andreopoulos W."/>
            <person name="Pangilinan J."/>
            <person name="LaButti K."/>
            <person name="Riley R."/>
            <person name="Lipzen A."/>
            <person name="Clum A."/>
            <person name="Drula E."/>
            <person name="Henrissat B."/>
            <person name="Kohler A."/>
            <person name="Grigoriev I.V."/>
            <person name="Martin F.M."/>
            <person name="Hacquard S."/>
        </authorList>
    </citation>
    <scope>NUCLEOTIDE SEQUENCE</scope>
    <source>
        <strain evidence="1">MPI-SDFR-AT-0120</strain>
    </source>
</reference>
<dbReference type="Proteomes" id="UP000813461">
    <property type="component" value="Unassembled WGS sequence"/>
</dbReference>
<proteinExistence type="predicted"/>
<gene>
    <name evidence="1" type="ORF">FB567DRAFT_110723</name>
</gene>
<comment type="caution">
    <text evidence="1">The sequence shown here is derived from an EMBL/GenBank/DDBJ whole genome shotgun (WGS) entry which is preliminary data.</text>
</comment>
<sequence>MLGIYSMCTVWLTIECGAGSSLSCLLYRFHNMQTKLIVHVVAQALLLQTTLHGTSDMLVLCSISHAQITFRILAKDHQSDRFAGQAGCEANIAQRGYSAASINVGIFSRNHREH</sequence>
<accession>A0A8K0QZR3</accession>
<keyword evidence="2" id="KW-1185">Reference proteome</keyword>
<organism evidence="1 2">
    <name type="scientific">Paraphoma chrysanthemicola</name>
    <dbReference type="NCBI Taxonomy" id="798071"/>
    <lineage>
        <taxon>Eukaryota</taxon>
        <taxon>Fungi</taxon>
        <taxon>Dikarya</taxon>
        <taxon>Ascomycota</taxon>
        <taxon>Pezizomycotina</taxon>
        <taxon>Dothideomycetes</taxon>
        <taxon>Pleosporomycetidae</taxon>
        <taxon>Pleosporales</taxon>
        <taxon>Pleosporineae</taxon>
        <taxon>Phaeosphaeriaceae</taxon>
        <taxon>Paraphoma</taxon>
    </lineage>
</organism>
<dbReference type="AlphaFoldDB" id="A0A8K0QZR3"/>
<protein>
    <submittedName>
        <fullName evidence="1">Uncharacterized protein</fullName>
    </submittedName>
</protein>
<evidence type="ECO:0000313" key="1">
    <source>
        <dbReference type="EMBL" id="KAH7080693.1"/>
    </source>
</evidence>
<evidence type="ECO:0000313" key="2">
    <source>
        <dbReference type="Proteomes" id="UP000813461"/>
    </source>
</evidence>
<dbReference type="EMBL" id="JAGMVJ010000015">
    <property type="protein sequence ID" value="KAH7080693.1"/>
    <property type="molecule type" value="Genomic_DNA"/>
</dbReference>
<name>A0A8K0QZR3_9PLEO</name>